<dbReference type="Proteomes" id="UP000717328">
    <property type="component" value="Unassembled WGS sequence"/>
</dbReference>
<dbReference type="Gene3D" id="3.90.660.10">
    <property type="match status" value="1"/>
</dbReference>
<dbReference type="GO" id="GO:0016491">
    <property type="term" value="F:oxidoreductase activity"/>
    <property type="evidence" value="ECO:0007669"/>
    <property type="project" value="InterPro"/>
</dbReference>
<organism evidence="2 3">
    <name type="scientific">Sphagnurus paluster</name>
    <dbReference type="NCBI Taxonomy" id="117069"/>
    <lineage>
        <taxon>Eukaryota</taxon>
        <taxon>Fungi</taxon>
        <taxon>Dikarya</taxon>
        <taxon>Basidiomycota</taxon>
        <taxon>Agaricomycotina</taxon>
        <taxon>Agaricomycetes</taxon>
        <taxon>Agaricomycetidae</taxon>
        <taxon>Agaricales</taxon>
        <taxon>Tricholomatineae</taxon>
        <taxon>Lyophyllaceae</taxon>
        <taxon>Sphagnurus</taxon>
    </lineage>
</organism>
<reference evidence="2" key="1">
    <citation type="submission" date="2021-02" db="EMBL/GenBank/DDBJ databases">
        <authorList>
            <person name="Nieuwenhuis M."/>
            <person name="Van De Peppel L.J.J."/>
        </authorList>
    </citation>
    <scope>NUCLEOTIDE SEQUENCE</scope>
    <source>
        <strain evidence="2">D49</strain>
    </source>
</reference>
<proteinExistence type="predicted"/>
<evidence type="ECO:0000313" key="2">
    <source>
        <dbReference type="EMBL" id="KAG5633861.1"/>
    </source>
</evidence>
<sequence length="137" mass="15791">MGLYADPERRRYPVYPNLDHKKFFPGSNIMIATVTGDYSERVESLPDAQVKSELLGVLQSMYPNITIPAPLDFTFHRWHADPIYRGSYSNWPPYFVQQHHDNLRANVGRLYFTGEATSQKYFVVLLSMTALCVLQVC</sequence>
<dbReference type="Pfam" id="PF01593">
    <property type="entry name" value="Amino_oxidase"/>
    <property type="match status" value="1"/>
</dbReference>
<name>A0A9P7FNR3_9AGAR</name>
<feature type="domain" description="Amine oxidase" evidence="1">
    <location>
        <begin position="25"/>
        <end position="122"/>
    </location>
</feature>
<dbReference type="SUPFAM" id="SSF54373">
    <property type="entry name" value="FAD-linked reductases, C-terminal domain"/>
    <property type="match status" value="1"/>
</dbReference>
<dbReference type="GO" id="GO:0006598">
    <property type="term" value="P:polyamine catabolic process"/>
    <property type="evidence" value="ECO:0007669"/>
    <property type="project" value="TreeGrafter"/>
</dbReference>
<reference evidence="2" key="2">
    <citation type="submission" date="2021-10" db="EMBL/GenBank/DDBJ databases">
        <title>Phylogenomics reveals ancestral predisposition of the termite-cultivated fungus Termitomyces towards a domesticated lifestyle.</title>
        <authorList>
            <person name="Auxier B."/>
            <person name="Grum-Grzhimaylo A."/>
            <person name="Cardenas M.E."/>
            <person name="Lodge J.D."/>
            <person name="Laessoe T."/>
            <person name="Pedersen O."/>
            <person name="Smith M.E."/>
            <person name="Kuyper T.W."/>
            <person name="Franco-Molano E.A."/>
            <person name="Baroni T.J."/>
            <person name="Aanen D.K."/>
        </authorList>
    </citation>
    <scope>NUCLEOTIDE SEQUENCE</scope>
    <source>
        <strain evidence="2">D49</strain>
    </source>
</reference>
<dbReference type="InterPro" id="IPR050281">
    <property type="entry name" value="Flavin_monoamine_oxidase"/>
</dbReference>
<comment type="caution">
    <text evidence="2">The sequence shown here is derived from an EMBL/GenBank/DDBJ whole genome shotgun (WGS) entry which is preliminary data.</text>
</comment>
<dbReference type="PANTHER" id="PTHR10742:SF313">
    <property type="entry name" value="AMINE OXIDASE"/>
    <property type="match status" value="1"/>
</dbReference>
<dbReference type="PANTHER" id="PTHR10742">
    <property type="entry name" value="FLAVIN MONOAMINE OXIDASE"/>
    <property type="match status" value="1"/>
</dbReference>
<keyword evidence="3" id="KW-1185">Reference proteome</keyword>
<dbReference type="InterPro" id="IPR036188">
    <property type="entry name" value="FAD/NAD-bd_sf"/>
</dbReference>
<dbReference type="Gene3D" id="3.50.50.60">
    <property type="entry name" value="FAD/NAD(P)-binding domain"/>
    <property type="match status" value="1"/>
</dbReference>
<evidence type="ECO:0000259" key="1">
    <source>
        <dbReference type="Pfam" id="PF01593"/>
    </source>
</evidence>
<accession>A0A9P7FNR3</accession>
<protein>
    <recommendedName>
        <fullName evidence="1">Amine oxidase domain-containing protein</fullName>
    </recommendedName>
</protein>
<dbReference type="InterPro" id="IPR002937">
    <property type="entry name" value="Amino_oxidase"/>
</dbReference>
<gene>
    <name evidence="2" type="ORF">H0H81_004712</name>
</gene>
<evidence type="ECO:0000313" key="3">
    <source>
        <dbReference type="Proteomes" id="UP000717328"/>
    </source>
</evidence>
<dbReference type="EMBL" id="JABCKI010006909">
    <property type="protein sequence ID" value="KAG5633861.1"/>
    <property type="molecule type" value="Genomic_DNA"/>
</dbReference>
<dbReference type="AlphaFoldDB" id="A0A9P7FNR3"/>
<dbReference type="OrthoDB" id="5046242at2759"/>